<dbReference type="AlphaFoldDB" id="D2VTG6"/>
<dbReference type="GeneID" id="8854465"/>
<dbReference type="RefSeq" id="XP_002672676.1">
    <property type="nucleotide sequence ID" value="XM_002672630.1"/>
</dbReference>
<feature type="chain" id="PRO_5003038689" evidence="2">
    <location>
        <begin position="22"/>
        <end position="1232"/>
    </location>
</feature>
<evidence type="ECO:0000313" key="3">
    <source>
        <dbReference type="EMBL" id="EFC39932.1"/>
    </source>
</evidence>
<dbReference type="EMBL" id="GG738896">
    <property type="protein sequence ID" value="EFC39932.1"/>
    <property type="molecule type" value="Genomic_DNA"/>
</dbReference>
<accession>D2VTG6</accession>
<dbReference type="InParanoid" id="D2VTG6"/>
<feature type="signal peptide" evidence="2">
    <location>
        <begin position="1"/>
        <end position="21"/>
    </location>
</feature>
<evidence type="ECO:0000313" key="4">
    <source>
        <dbReference type="Proteomes" id="UP000006671"/>
    </source>
</evidence>
<proteinExistence type="predicted"/>
<evidence type="ECO:0000256" key="2">
    <source>
        <dbReference type="SAM" id="SignalP"/>
    </source>
</evidence>
<sequence length="1232" mass="141166">MRLFQIAILLILLFEIAETFAIRCYYGSGLNVRTDTTEKVDKYDKYCTKAYLPCSSYRFTCTTEEFKADISKWVYFSTSSLYPLYPDNNQTICTTPLCNEPVNLPSDGFWCYSGLGFYGQQNYELVFVSNSSDNFCSQYENKCASYNPYCSDRKIPVGTTYHVSSVATKQDCENYKYYSEIANATCCKGEKCNKPPTVKCYSGISDTELRSIDVKESPYDENAYSCYNSWSCSNRDCDRRQSYGYMNQTDCSVFTNCCYYDGCNQPKTCYVGMSPETAQLKPMIQDTLFPANELYCLTIPRNCSIEQQDCSPSEIAQGVSKPYFTYGTCSKGSCCYEAGCNRPYSVDCYNTTNIYNSTQPDTFKSIEMYGIKNCARHSYACSNPMWKKYCSANEISKSTIKTIYFTATDSECAAAQKDYFNYLDPICCKNSKCNKYEPLKGNLTCYVGDFAFGEGMPRNSIITLPSAGSYNCYRRSYTCTAVTSKCSLEDVNAKKTRYEYGVILSSSCNGYYCCSTGFCNKYNPLIDPVASTPNNGGGGTGGNGGGTGGGGSAATSTKDIHTLLKFILEQGDYYGNFENVMETIYITYAQLSDELGNEEKEVLEVFEELSFGEDDLANLFKVIALYDREVDEEFNYHHGDVPKMLMKSYMETSSERNCLVIDSLFKFKEVVPSWIFKYSLFTFEVIHQLSLNDFLETFLLFLIHYEKRNWSDESLCPTWGGSEQSMFERFMIELERRLLDDSIRIHPLKQIDKFELFKLMYEHCTNLDCYPEAVSYFGDYYHKLVTLELEKLKYMERNESRSKRMIGILSFMRYIKFKLKPKMFIPDLFSIIGDETETLEIRKSAMLLVTFCELPGGIESLALCLKCCRSDIPQPIIQNAFNKSLTIRMASITAELTVEDCNVLKDSMMMAAYNFQVESTNDVLSLFIFIITYKDYLADIDLDYSLSIILNKATKYIHELENTKYLEEIIEFIRERGFSYLSAIVLPGYFDAIKQRKENSIPLVTQLALCQSSIKLLLEDTVSQSRREILEQLSSDLIPFIYDYYKPRVYLPADMLAEIIIANRIYHEFPPLVDSTSNIYLLLETCCDHPSQNRWNLSCLLAECLRLGLPIPKKVCDAINGLETDTHIMYLIMVGIFYFIDIDISDNLFAKYLKKLGGEVDFFLSPVINDKQVQKVYLLGFLLFMDDYLERNVILYITSMQIDIQNDDGDLSLNSFIYSLHEKVKNKYEAIF</sequence>
<dbReference type="VEuPathDB" id="AmoebaDB:NAEGRDRAFT_52116"/>
<dbReference type="KEGG" id="ngr:NAEGRDRAFT_52116"/>
<evidence type="ECO:0000256" key="1">
    <source>
        <dbReference type="SAM" id="MobiDB-lite"/>
    </source>
</evidence>
<feature type="compositionally biased region" description="Gly residues" evidence="1">
    <location>
        <begin position="535"/>
        <end position="552"/>
    </location>
</feature>
<reference evidence="3 4" key="1">
    <citation type="journal article" date="2010" name="Cell">
        <title>The genome of Naegleria gruberi illuminates early eukaryotic versatility.</title>
        <authorList>
            <person name="Fritz-Laylin L.K."/>
            <person name="Prochnik S.E."/>
            <person name="Ginger M.L."/>
            <person name="Dacks J.B."/>
            <person name="Carpenter M.L."/>
            <person name="Field M.C."/>
            <person name="Kuo A."/>
            <person name="Paredez A."/>
            <person name="Chapman J."/>
            <person name="Pham J."/>
            <person name="Shu S."/>
            <person name="Neupane R."/>
            <person name="Cipriano M."/>
            <person name="Mancuso J."/>
            <person name="Tu H."/>
            <person name="Salamov A."/>
            <person name="Lindquist E."/>
            <person name="Shapiro H."/>
            <person name="Lucas S."/>
            <person name="Grigoriev I.V."/>
            <person name="Cande W.Z."/>
            <person name="Fulton C."/>
            <person name="Rokhsar D.S."/>
            <person name="Dawson S.C."/>
        </authorList>
    </citation>
    <scope>NUCLEOTIDE SEQUENCE [LARGE SCALE GENOMIC DNA]</scope>
    <source>
        <strain evidence="3 4">NEG-M</strain>
    </source>
</reference>
<dbReference type="Proteomes" id="UP000006671">
    <property type="component" value="Unassembled WGS sequence"/>
</dbReference>
<protein>
    <submittedName>
        <fullName evidence="3">Predicted protein</fullName>
    </submittedName>
</protein>
<organism evidence="4">
    <name type="scientific">Naegleria gruberi</name>
    <name type="common">Amoeba</name>
    <dbReference type="NCBI Taxonomy" id="5762"/>
    <lineage>
        <taxon>Eukaryota</taxon>
        <taxon>Discoba</taxon>
        <taxon>Heterolobosea</taxon>
        <taxon>Tetramitia</taxon>
        <taxon>Eutetramitia</taxon>
        <taxon>Vahlkampfiidae</taxon>
        <taxon>Naegleria</taxon>
    </lineage>
</organism>
<keyword evidence="4" id="KW-1185">Reference proteome</keyword>
<gene>
    <name evidence="3" type="ORF">NAEGRDRAFT_52116</name>
</gene>
<name>D2VTG6_NAEGR</name>
<feature type="region of interest" description="Disordered" evidence="1">
    <location>
        <begin position="533"/>
        <end position="553"/>
    </location>
</feature>
<keyword evidence="2" id="KW-0732">Signal</keyword>